<dbReference type="InterPro" id="IPR016163">
    <property type="entry name" value="Ald_DH_C"/>
</dbReference>
<reference evidence="6" key="1">
    <citation type="submission" date="2018-12" db="EMBL/GenBank/DDBJ databases">
        <title>Tengunoibacter tsumagoiensis gen. nov., sp. nov., Dictyobacter kobayashii sp. nov., D. alpinus sp. nov., and D. joshuensis sp. nov. and description of Dictyobacteraceae fam. nov. within the order Ktedonobacterales isolated from Tengu-no-mugimeshi.</title>
        <authorList>
            <person name="Wang C.M."/>
            <person name="Zheng Y."/>
            <person name="Sakai Y."/>
            <person name="Toyoda A."/>
            <person name="Minakuchi Y."/>
            <person name="Abe K."/>
            <person name="Yokota A."/>
            <person name="Yabe S."/>
        </authorList>
    </citation>
    <scope>NUCLEOTIDE SEQUENCE [LARGE SCALE GENOMIC DNA]</scope>
    <source>
        <strain evidence="6">S-27</strain>
    </source>
</reference>
<dbReference type="PANTHER" id="PTHR43866">
    <property type="entry name" value="MALONATE-SEMIALDEHYDE DEHYDROGENASE"/>
    <property type="match status" value="1"/>
</dbReference>
<dbReference type="InterPro" id="IPR015590">
    <property type="entry name" value="Aldehyde_DH_dom"/>
</dbReference>
<comment type="caution">
    <text evidence="5">The sequence shown here is derived from an EMBL/GenBank/DDBJ whole genome shotgun (WGS) entry which is preliminary data.</text>
</comment>
<dbReference type="InterPro" id="IPR010061">
    <property type="entry name" value="MeMal-semiAld_DH"/>
</dbReference>
<dbReference type="GO" id="GO:0004491">
    <property type="term" value="F:methylmalonate-semialdehyde dehydrogenase (acylating, NAD) activity"/>
    <property type="evidence" value="ECO:0007669"/>
    <property type="project" value="UniProtKB-EC"/>
</dbReference>
<dbReference type="InterPro" id="IPR016161">
    <property type="entry name" value="Ald_DH/histidinol_DH"/>
</dbReference>
<dbReference type="InterPro" id="IPR016162">
    <property type="entry name" value="Ald_DH_N"/>
</dbReference>
<gene>
    <name evidence="5" type="ORF">KDAU_05210</name>
</gene>
<name>A0A401Z8M7_9CHLR</name>
<dbReference type="RefSeq" id="WP_126594493.1">
    <property type="nucleotide sequence ID" value="NZ_BIFQ01000001.1"/>
</dbReference>
<dbReference type="GO" id="GO:0006574">
    <property type="term" value="P:L-valine catabolic process"/>
    <property type="evidence" value="ECO:0007669"/>
    <property type="project" value="TreeGrafter"/>
</dbReference>
<evidence type="ECO:0000313" key="6">
    <source>
        <dbReference type="Proteomes" id="UP000287224"/>
    </source>
</evidence>
<dbReference type="Proteomes" id="UP000287224">
    <property type="component" value="Unassembled WGS sequence"/>
</dbReference>
<dbReference type="Gene3D" id="3.40.605.10">
    <property type="entry name" value="Aldehyde Dehydrogenase, Chain A, domain 1"/>
    <property type="match status" value="1"/>
</dbReference>
<keyword evidence="6" id="KW-1185">Reference proteome</keyword>
<accession>A0A401Z8M7</accession>
<evidence type="ECO:0000256" key="3">
    <source>
        <dbReference type="ARBA" id="ARBA00023027"/>
    </source>
</evidence>
<dbReference type="InterPro" id="IPR016160">
    <property type="entry name" value="Ald_DH_CS_CYS"/>
</dbReference>
<dbReference type="OrthoDB" id="9762913at2"/>
<dbReference type="NCBIfam" id="TIGR01722">
    <property type="entry name" value="MMSDH"/>
    <property type="match status" value="1"/>
</dbReference>
<dbReference type="PANTHER" id="PTHR43866:SF4">
    <property type="entry name" value="MALONATE-SEMIALDEHYDE DEHYDROGENASE"/>
    <property type="match status" value="1"/>
</dbReference>
<dbReference type="AlphaFoldDB" id="A0A401Z8M7"/>
<evidence type="ECO:0000256" key="1">
    <source>
        <dbReference type="ARBA" id="ARBA00013048"/>
    </source>
</evidence>
<dbReference type="Pfam" id="PF00171">
    <property type="entry name" value="Aldedh"/>
    <property type="match status" value="1"/>
</dbReference>
<dbReference type="GO" id="GO:0006210">
    <property type="term" value="P:thymine catabolic process"/>
    <property type="evidence" value="ECO:0007669"/>
    <property type="project" value="TreeGrafter"/>
</dbReference>
<protein>
    <recommendedName>
        <fullName evidence="1">methylmalonate-semialdehyde dehydrogenase (CoA acylating)</fullName>
        <ecNumber evidence="1">1.2.1.27</ecNumber>
    </recommendedName>
</protein>
<evidence type="ECO:0000259" key="4">
    <source>
        <dbReference type="Pfam" id="PF00171"/>
    </source>
</evidence>
<keyword evidence="2" id="KW-0560">Oxidoreductase</keyword>
<keyword evidence="3" id="KW-0520">NAD</keyword>
<dbReference type="FunFam" id="3.40.309.10:FF:000002">
    <property type="entry name" value="Methylmalonate-semialdehyde dehydrogenase (Acylating)"/>
    <property type="match status" value="1"/>
</dbReference>
<feature type="domain" description="Aldehyde dehydrogenase" evidence="4">
    <location>
        <begin position="20"/>
        <end position="486"/>
    </location>
</feature>
<evidence type="ECO:0000313" key="5">
    <source>
        <dbReference type="EMBL" id="GCE03192.1"/>
    </source>
</evidence>
<dbReference type="CDD" id="cd07085">
    <property type="entry name" value="ALDH_F6_MMSDH"/>
    <property type="match status" value="1"/>
</dbReference>
<dbReference type="EMBL" id="BIFQ01000001">
    <property type="protein sequence ID" value="GCE03192.1"/>
    <property type="molecule type" value="Genomic_DNA"/>
</dbReference>
<dbReference type="PROSITE" id="PS00070">
    <property type="entry name" value="ALDEHYDE_DEHYDR_CYS"/>
    <property type="match status" value="1"/>
</dbReference>
<dbReference type="EC" id="1.2.1.27" evidence="1"/>
<sequence>MTISQPTQAPILHNYIGGQWVPSTSDETQQIHNPATDEVLALVPLGNRSDIDQAVEAARKAFPAWRATPPQERARYFFKLRQLLDEHRDELARLITTEMGKTLDDARGEVQRGIENVETACGIPSLMMGYSLEDGAAHGIDEEVIYQPLGAFAGITPFNFPFMIAFWFWPYAVACGNTFILKPSEQDPIVQKRVFELIEQVGFPAGVINMVNGGKEAVNALLEHPGIKGISFVGSTRTAQYVYAQAAAHGKRVQASGGAKNAIVVMPDADLDMYLGTIMNSCFGAAGQRCLANSLILTVGSAHEAVRARIGEAASRLRLGNGLDKGTDMGPVVSSAARDRIAAAIARGIEEGAEPVLDGRQVHISDYPQGYFVGPTVLDNVRPGMSVYEEEIFGPVIGLVPVDTLAEAIELINAKEYGNAASIFTQSGFAAREFRYRVETGNIGINVGVAAPVAYFPFSGAKSSFFGNLHPQGRDAVRFFTESKVVITRWTPGDGQQAITGIGR</sequence>
<organism evidence="5 6">
    <name type="scientific">Dictyobacter aurantiacus</name>
    <dbReference type="NCBI Taxonomy" id="1936993"/>
    <lineage>
        <taxon>Bacteria</taxon>
        <taxon>Bacillati</taxon>
        <taxon>Chloroflexota</taxon>
        <taxon>Ktedonobacteria</taxon>
        <taxon>Ktedonobacterales</taxon>
        <taxon>Dictyobacteraceae</taxon>
        <taxon>Dictyobacter</taxon>
    </lineage>
</organism>
<evidence type="ECO:0000256" key="2">
    <source>
        <dbReference type="ARBA" id="ARBA00023002"/>
    </source>
</evidence>
<dbReference type="SUPFAM" id="SSF53720">
    <property type="entry name" value="ALDH-like"/>
    <property type="match status" value="1"/>
</dbReference>
<dbReference type="Gene3D" id="3.40.309.10">
    <property type="entry name" value="Aldehyde Dehydrogenase, Chain A, domain 2"/>
    <property type="match status" value="1"/>
</dbReference>
<proteinExistence type="predicted"/>
<dbReference type="FunFam" id="3.40.605.10:FF:000003">
    <property type="entry name" value="Methylmalonate-semialdehyde dehydrogenase [acylating]"/>
    <property type="match status" value="1"/>
</dbReference>